<feature type="region of interest" description="Disordered" evidence="2">
    <location>
        <begin position="193"/>
        <end position="233"/>
    </location>
</feature>
<proteinExistence type="predicted"/>
<evidence type="ECO:0000313" key="4">
    <source>
        <dbReference type="Proteomes" id="UP000019376"/>
    </source>
</evidence>
<dbReference type="PANTHER" id="PTHR42023">
    <property type="entry name" value="BHLH DOMAIN-CONTAINING PROTEIN"/>
    <property type="match status" value="1"/>
</dbReference>
<feature type="compositionally biased region" description="Polar residues" evidence="2">
    <location>
        <begin position="376"/>
        <end position="388"/>
    </location>
</feature>
<feature type="region of interest" description="Disordered" evidence="2">
    <location>
        <begin position="167"/>
        <end position="186"/>
    </location>
</feature>
<feature type="region of interest" description="Disordered" evidence="2">
    <location>
        <begin position="317"/>
        <end position="388"/>
    </location>
</feature>
<protein>
    <recommendedName>
        <fullName evidence="5">BHLH domain-containing protein</fullName>
    </recommendedName>
</protein>
<gene>
    <name evidence="3" type="ORF">PDE_04725</name>
</gene>
<dbReference type="AlphaFoldDB" id="S7ZGF9"/>
<accession>S7ZGF9</accession>
<dbReference type="PhylomeDB" id="S7ZGF9"/>
<reference evidence="3 4" key="1">
    <citation type="journal article" date="2013" name="PLoS ONE">
        <title>Genomic and secretomic analyses reveal unique features of the lignocellulolytic enzyme system of Penicillium decumbens.</title>
        <authorList>
            <person name="Liu G."/>
            <person name="Zhang L."/>
            <person name="Wei X."/>
            <person name="Zou G."/>
            <person name="Qin Y."/>
            <person name="Ma L."/>
            <person name="Li J."/>
            <person name="Zheng H."/>
            <person name="Wang S."/>
            <person name="Wang C."/>
            <person name="Xun L."/>
            <person name="Zhao G.-P."/>
            <person name="Zhou Z."/>
            <person name="Qu Y."/>
        </authorList>
    </citation>
    <scope>NUCLEOTIDE SEQUENCE [LARGE SCALE GENOMIC DNA]</scope>
    <source>
        <strain evidence="4">114-2 / CGMCC 5302</strain>
    </source>
</reference>
<feature type="compositionally biased region" description="Basic and acidic residues" evidence="2">
    <location>
        <begin position="322"/>
        <end position="346"/>
    </location>
</feature>
<dbReference type="EMBL" id="KB644412">
    <property type="protein sequence ID" value="EPS29775.1"/>
    <property type="molecule type" value="Genomic_DNA"/>
</dbReference>
<evidence type="ECO:0000256" key="2">
    <source>
        <dbReference type="SAM" id="MobiDB-lite"/>
    </source>
</evidence>
<dbReference type="OrthoDB" id="4507572at2759"/>
<organism evidence="3 4">
    <name type="scientific">Penicillium oxalicum (strain 114-2 / CGMCC 5302)</name>
    <name type="common">Penicillium decumbens</name>
    <dbReference type="NCBI Taxonomy" id="933388"/>
    <lineage>
        <taxon>Eukaryota</taxon>
        <taxon>Fungi</taxon>
        <taxon>Dikarya</taxon>
        <taxon>Ascomycota</taxon>
        <taxon>Pezizomycotina</taxon>
        <taxon>Eurotiomycetes</taxon>
        <taxon>Eurotiomycetidae</taxon>
        <taxon>Eurotiales</taxon>
        <taxon>Aspergillaceae</taxon>
        <taxon>Penicillium</taxon>
    </lineage>
</organism>
<name>S7ZGF9_PENO1</name>
<evidence type="ECO:0000313" key="3">
    <source>
        <dbReference type="EMBL" id="EPS29775.1"/>
    </source>
</evidence>
<feature type="region of interest" description="Disordered" evidence="2">
    <location>
        <begin position="262"/>
        <end position="289"/>
    </location>
</feature>
<dbReference type="eggNOG" id="ENOG502SU6X">
    <property type="taxonomic scope" value="Eukaryota"/>
</dbReference>
<evidence type="ECO:0000256" key="1">
    <source>
        <dbReference type="SAM" id="Coils"/>
    </source>
</evidence>
<sequence length="492" mass="53601">MWSKTPFKSRQPTDNSTVAGTTSGIHMSFADHPLTHHEPSGPASGTNATAALPLAKNNHEDKLEDSSVSPAISPELGPRARDSAGSFSVSSLGDDDLRSEYFQDAFSAPNHKLGAPVPAPTVSSRPSREKLAHEAPLPTQFPSTTPTRNVPTGVQANGSVKSIAGWQGQARPRHQGFHKPSGSHATNLLNWGREQLQPKKKHEQGRSRIPSRSRNEPDSSQYGSRSAAQSMPFVQHARRDTFSPPQDANLGFVPTVVTTITAGPSKSYPAKQVTESTSKASSPRLEPLPIIDTAEGFLLSTEAETDTPQPAVSVTAMDAADDNPRRNHSSHERDIGESEVTDDRADSIMSRRRPVPIAMPPTSKKPVRKPIAPKASPTSTIAAQTVSSDAPKDTLGRIEVLEARRDELAKRRFNLETVIRELTRVIQPTSTVYDLAAKAEVKRSVQSIENEIAEIKREEHELGLKVTRAWRRLDERENNGDGSNLWVKRVTS</sequence>
<keyword evidence="4" id="KW-1185">Reference proteome</keyword>
<dbReference type="PANTHER" id="PTHR42023:SF1">
    <property type="entry name" value="BHLH DOMAIN-CONTAINING PROTEIN"/>
    <property type="match status" value="1"/>
</dbReference>
<feature type="compositionally biased region" description="Polar residues" evidence="2">
    <location>
        <begin position="1"/>
        <end position="25"/>
    </location>
</feature>
<dbReference type="HOGENOM" id="CLU_044861_0_0_1"/>
<feature type="compositionally biased region" description="Polar residues" evidence="2">
    <location>
        <begin position="140"/>
        <end position="155"/>
    </location>
</feature>
<feature type="coiled-coil region" evidence="1">
    <location>
        <begin position="398"/>
        <end position="465"/>
    </location>
</feature>
<keyword evidence="1" id="KW-0175">Coiled coil</keyword>
<feature type="region of interest" description="Disordered" evidence="2">
    <location>
        <begin position="1"/>
        <end position="94"/>
    </location>
</feature>
<evidence type="ECO:0008006" key="5">
    <source>
        <dbReference type="Google" id="ProtNLM"/>
    </source>
</evidence>
<dbReference type="Proteomes" id="UP000019376">
    <property type="component" value="Unassembled WGS sequence"/>
</dbReference>
<feature type="region of interest" description="Disordered" evidence="2">
    <location>
        <begin position="109"/>
        <end position="155"/>
    </location>
</feature>
<feature type="compositionally biased region" description="Polar residues" evidence="2">
    <location>
        <begin position="218"/>
        <end position="229"/>
    </location>
</feature>